<organism evidence="2 3">
    <name type="scientific">Rhizoctonia solani</name>
    <dbReference type="NCBI Taxonomy" id="456999"/>
    <lineage>
        <taxon>Eukaryota</taxon>
        <taxon>Fungi</taxon>
        <taxon>Dikarya</taxon>
        <taxon>Basidiomycota</taxon>
        <taxon>Agaricomycotina</taxon>
        <taxon>Agaricomycetes</taxon>
        <taxon>Cantharellales</taxon>
        <taxon>Ceratobasidiaceae</taxon>
        <taxon>Rhizoctonia</taxon>
    </lineage>
</organism>
<dbReference type="AlphaFoldDB" id="A0A8H3DVZ6"/>
<evidence type="ECO:0000313" key="3">
    <source>
        <dbReference type="Proteomes" id="UP000663827"/>
    </source>
</evidence>
<evidence type="ECO:0000259" key="1">
    <source>
        <dbReference type="Pfam" id="PF14200"/>
    </source>
</evidence>
<dbReference type="InterPro" id="IPR000772">
    <property type="entry name" value="Ricin_B_lectin"/>
</dbReference>
<protein>
    <recommendedName>
        <fullName evidence="1">Ricin B lectin domain-containing protein</fullName>
    </recommendedName>
</protein>
<dbReference type="Proteomes" id="UP000663827">
    <property type="component" value="Unassembled WGS sequence"/>
</dbReference>
<evidence type="ECO:0000313" key="2">
    <source>
        <dbReference type="EMBL" id="CAE7078630.1"/>
    </source>
</evidence>
<gene>
    <name evidence="2" type="ORF">RDB_LOCUS21955</name>
</gene>
<dbReference type="EMBL" id="CAJNJQ010000444">
    <property type="protein sequence ID" value="CAE7078630.1"/>
    <property type="molecule type" value="Genomic_DNA"/>
</dbReference>
<dbReference type="Pfam" id="PF14200">
    <property type="entry name" value="RicinB_lectin_2"/>
    <property type="match status" value="1"/>
</dbReference>
<dbReference type="Gene3D" id="2.80.10.50">
    <property type="match status" value="1"/>
</dbReference>
<accession>A0A8H3DVZ6</accession>
<comment type="caution">
    <text evidence="2">The sequence shown here is derived from an EMBL/GenBank/DDBJ whole genome shotgun (WGS) entry which is preliminary data.</text>
</comment>
<dbReference type="InterPro" id="IPR035992">
    <property type="entry name" value="Ricin_B-like_lectins"/>
</dbReference>
<proteinExistence type="predicted"/>
<sequence>MSAEAPAPAPYANPPSPGTYTIASRAVPGNCIEVHSRNETRVVSSPGDGSSRQLWHIQRFGKGYKIKNAMYNVYLSAPCSRLGTVVETSTRPTMWNLVRSHDGFAIQYGEEDGIIDLHGGHNTIASALYLASLDGIWLDPRRWNFVRRSDSVGGEIPETVEDQVDHLRRQIALNYAEIATKDRQIAEQQREIQELRRAHSS</sequence>
<name>A0A8H3DVZ6_9AGAM</name>
<reference evidence="2" key="1">
    <citation type="submission" date="2021-01" db="EMBL/GenBank/DDBJ databases">
        <authorList>
            <person name="Kaushik A."/>
        </authorList>
    </citation>
    <scope>NUCLEOTIDE SEQUENCE</scope>
    <source>
        <strain evidence="2">AG5</strain>
    </source>
</reference>
<feature type="domain" description="Ricin B lectin" evidence="1">
    <location>
        <begin position="17"/>
        <end position="79"/>
    </location>
</feature>
<dbReference type="SUPFAM" id="SSF50370">
    <property type="entry name" value="Ricin B-like lectins"/>
    <property type="match status" value="1"/>
</dbReference>